<dbReference type="Proteomes" id="UP000738349">
    <property type="component" value="Unassembled WGS sequence"/>
</dbReference>
<evidence type="ECO:0000313" key="1">
    <source>
        <dbReference type="EMBL" id="KAH7148452.1"/>
    </source>
</evidence>
<comment type="caution">
    <text evidence="1">The sequence shown here is derived from an EMBL/GenBank/DDBJ whole genome shotgun (WGS) entry which is preliminary data.</text>
</comment>
<accession>A0A9P9EXW2</accession>
<gene>
    <name evidence="1" type="ORF">EDB81DRAFT_463531</name>
</gene>
<organism evidence="1 2">
    <name type="scientific">Dactylonectria macrodidyma</name>
    <dbReference type="NCBI Taxonomy" id="307937"/>
    <lineage>
        <taxon>Eukaryota</taxon>
        <taxon>Fungi</taxon>
        <taxon>Dikarya</taxon>
        <taxon>Ascomycota</taxon>
        <taxon>Pezizomycotina</taxon>
        <taxon>Sordariomycetes</taxon>
        <taxon>Hypocreomycetidae</taxon>
        <taxon>Hypocreales</taxon>
        <taxon>Nectriaceae</taxon>
        <taxon>Dactylonectria</taxon>
    </lineage>
</organism>
<reference evidence="1" key="1">
    <citation type="journal article" date="2021" name="Nat. Commun.">
        <title>Genetic determinants of endophytism in the Arabidopsis root mycobiome.</title>
        <authorList>
            <person name="Mesny F."/>
            <person name="Miyauchi S."/>
            <person name="Thiergart T."/>
            <person name="Pickel B."/>
            <person name="Atanasova L."/>
            <person name="Karlsson M."/>
            <person name="Huettel B."/>
            <person name="Barry K.W."/>
            <person name="Haridas S."/>
            <person name="Chen C."/>
            <person name="Bauer D."/>
            <person name="Andreopoulos W."/>
            <person name="Pangilinan J."/>
            <person name="LaButti K."/>
            <person name="Riley R."/>
            <person name="Lipzen A."/>
            <person name="Clum A."/>
            <person name="Drula E."/>
            <person name="Henrissat B."/>
            <person name="Kohler A."/>
            <person name="Grigoriev I.V."/>
            <person name="Martin F.M."/>
            <person name="Hacquard S."/>
        </authorList>
    </citation>
    <scope>NUCLEOTIDE SEQUENCE</scope>
    <source>
        <strain evidence="1">MPI-CAGE-AT-0147</strain>
    </source>
</reference>
<dbReference type="AlphaFoldDB" id="A0A9P9EXW2"/>
<proteinExistence type="predicted"/>
<sequence>MNGMCGWCAQRKSETLVTSRSSEGARLRGCQVAQVARSKDQRCRIQSVVDVAPKDVCIGQDARGTMRVRFTASSSYKGAVNAESRRQRRMQRPRQRKVDRIDAERKRVWWWLGGRRESCSFKLMKLLQKAAGAALGDWHWGAKLGGSCTLSGPVALLWGVWQLGGRRLGWLLMPRGTGLATRLPVSDAGSDDHHPVSPC</sequence>
<dbReference type="EMBL" id="JAGMUV010000007">
    <property type="protein sequence ID" value="KAH7148452.1"/>
    <property type="molecule type" value="Genomic_DNA"/>
</dbReference>
<protein>
    <submittedName>
        <fullName evidence="1">Uncharacterized protein</fullName>
    </submittedName>
</protein>
<evidence type="ECO:0000313" key="2">
    <source>
        <dbReference type="Proteomes" id="UP000738349"/>
    </source>
</evidence>
<keyword evidence="2" id="KW-1185">Reference proteome</keyword>
<name>A0A9P9EXW2_9HYPO</name>